<feature type="compositionally biased region" description="Basic and acidic residues" evidence="1">
    <location>
        <begin position="469"/>
        <end position="479"/>
    </location>
</feature>
<dbReference type="EMBL" id="SBHS01000008">
    <property type="protein sequence ID" value="TWU75265.1"/>
    <property type="molecule type" value="Genomic_DNA"/>
</dbReference>
<evidence type="ECO:0000256" key="1">
    <source>
        <dbReference type="SAM" id="MobiDB-lite"/>
    </source>
</evidence>
<dbReference type="AlphaFoldDB" id="A0A5C6GBI2"/>
<proteinExistence type="predicted"/>
<dbReference type="Proteomes" id="UP000317257">
    <property type="component" value="Unassembled WGS sequence"/>
</dbReference>
<organism evidence="2 3">
    <name type="scientific">Metarhizium rileyi (strain RCEF 4871)</name>
    <name type="common">Nomuraea rileyi</name>
    <dbReference type="NCBI Taxonomy" id="1649241"/>
    <lineage>
        <taxon>Eukaryota</taxon>
        <taxon>Fungi</taxon>
        <taxon>Dikarya</taxon>
        <taxon>Ascomycota</taxon>
        <taxon>Pezizomycotina</taxon>
        <taxon>Sordariomycetes</taxon>
        <taxon>Hypocreomycetidae</taxon>
        <taxon>Hypocreales</taxon>
        <taxon>Clavicipitaceae</taxon>
        <taxon>Metarhizium</taxon>
    </lineage>
</organism>
<accession>A0A5C6GBI2</accession>
<feature type="compositionally biased region" description="Basic and acidic residues" evidence="1">
    <location>
        <begin position="817"/>
        <end position="838"/>
    </location>
</feature>
<sequence>MQDDRLLESLLMDQMTTSLQSQTLSVREDLALGELLVQILIAAVFRFSWLLWRLLVAMWLPLYYPYLRLISSHQIPVYVSLAAWLVFLADHDPLAFTIRERPVGVCFTSADVYQLWYWLAAPILFKTAFRLPTFPRKLYNKAASIFNNALDIDIGLFEHVIECYKPTPPKAPADNVLRGLLRETPNIDNPEYDWENHCLFPREDSNIHFGWDTYFEAVKKRERRQANCYGSLTVHRLEFGRDDKSKKSHDEDGERKRPNAMVILEYYGSVEPILPDLALEKLPNKYMELRYPAAIVTGEKVSIDILRESPVLSDRLETVADCPPSTDIQGDEGADCPLSTDIQGDDGERVAHVHAPEELKLCSINLDDGTNELTATDAREKECTDKPEILFTTDEGLSEERIKLETEHICEEDYDDAAGTAKEKERGPSEKGIDVLEQLLANDTEISSSAEVVPTSSISEQPEPIFDGNHLEKDGHSEESGEMPQNDEESIDSYENSLDELEHASEKASNLEAWFDRVSESVTIECATERDEVELENSEQLHHAMQTELPLTPEPEVFLVEVPPSVGHTCELFEAAVPEWSVMEEAIPMETIFDGTPELELEDMENEPLVQPEPEKNMQDNEDSDMSDVLELEMQEENDGMQVDIQEDCDMTNEPYLDDTQDQMAHSHGYDMDTDVAVCGMQGFYLEDDLDAYSASLYMDDPFLDNVIGMIKELQLAGVSDEQHTAHTAEQQMQIAETIDTSQLVVTGLPEHQVLVPGYDSRPEPLPEGCPNKPDSEDEVEQQLEDIIIPEPSFLKEASQIDLETDRFLKEMSASLSREKPQTLHQEDQGQDSPESHTEGSNTTRNGPPQDDTKDDSQTIPPDSKNAEGVAKLERIFASLSIVGDLPPLNESGFDKVDGSTSFDFAAIQQQEDDDLEEEMIKAFVETSEAQNLSGNPVETETRKRSRPDEVDEPEREEATLLPKQRRQVRWCRSERRPVGSVPGGHRVVLQLPSFEEARLGREIKDEVNVLLWGYFTEKERKNSSRAAWSPVAGLLSKALEMS</sequence>
<gene>
    <name evidence="2" type="ORF">ED733_006046</name>
</gene>
<evidence type="ECO:0000313" key="2">
    <source>
        <dbReference type="EMBL" id="TWU75265.1"/>
    </source>
</evidence>
<feature type="compositionally biased region" description="Basic and acidic residues" evidence="1">
    <location>
        <begin position="940"/>
        <end position="949"/>
    </location>
</feature>
<feature type="region of interest" description="Disordered" evidence="1">
    <location>
        <begin position="928"/>
        <end position="960"/>
    </location>
</feature>
<feature type="region of interest" description="Disordered" evidence="1">
    <location>
        <begin position="814"/>
        <end position="868"/>
    </location>
</feature>
<comment type="caution">
    <text evidence="2">The sequence shown here is derived from an EMBL/GenBank/DDBJ whole genome shotgun (WGS) entry which is preliminary data.</text>
</comment>
<feature type="region of interest" description="Disordered" evidence="1">
    <location>
        <begin position="447"/>
        <end position="490"/>
    </location>
</feature>
<feature type="compositionally biased region" description="Polar residues" evidence="1">
    <location>
        <begin position="447"/>
        <end position="460"/>
    </location>
</feature>
<evidence type="ECO:0000313" key="3">
    <source>
        <dbReference type="Proteomes" id="UP000317257"/>
    </source>
</evidence>
<protein>
    <submittedName>
        <fullName evidence="2">Uncharacterized protein</fullName>
    </submittedName>
</protein>
<feature type="region of interest" description="Disordered" evidence="1">
    <location>
        <begin position="755"/>
        <end position="782"/>
    </location>
</feature>
<feature type="compositionally biased region" description="Polar residues" evidence="1">
    <location>
        <begin position="928"/>
        <end position="939"/>
    </location>
</feature>
<name>A0A5C6GBI2_METRR</name>
<reference evidence="3" key="1">
    <citation type="submission" date="2018-12" db="EMBL/GenBank/DDBJ databases">
        <title>The complete genome of Metarhizium rileyi, a key fungal pathogen of Lepidoptera.</title>
        <authorList>
            <person name="Binneck E."/>
            <person name="Lastra C.C.L."/>
            <person name="Sosa-Gomez D.R."/>
        </authorList>
    </citation>
    <scope>NUCLEOTIDE SEQUENCE [LARGE SCALE GENOMIC DNA]</scope>
    <source>
        <strain evidence="3">Cep018-CH2</strain>
    </source>
</reference>